<evidence type="ECO:0000313" key="3">
    <source>
        <dbReference type="Proteomes" id="UP000319280"/>
    </source>
</evidence>
<comment type="caution">
    <text evidence="2">The sequence shown here is derived from an EMBL/GenBank/DDBJ whole genome shotgun (WGS) entry which is preliminary data.</text>
</comment>
<protein>
    <submittedName>
        <fullName evidence="2">Uncharacterized protein</fullName>
    </submittedName>
</protein>
<dbReference type="Gene3D" id="2.120.10.30">
    <property type="entry name" value="TolB, C-terminal domain"/>
    <property type="match status" value="2"/>
</dbReference>
<dbReference type="InterPro" id="IPR011659">
    <property type="entry name" value="WD40"/>
</dbReference>
<dbReference type="RefSeq" id="WP_142790392.1">
    <property type="nucleotide sequence ID" value="NZ_VJMZ01000001.1"/>
</dbReference>
<dbReference type="EMBL" id="VJMZ01000001">
    <property type="protein sequence ID" value="TRM11235.1"/>
    <property type="molecule type" value="Genomic_DNA"/>
</dbReference>
<dbReference type="PANTHER" id="PTHR36842:SF1">
    <property type="entry name" value="PROTEIN TOLB"/>
    <property type="match status" value="1"/>
</dbReference>
<proteinExistence type="inferred from homology"/>
<sequence length="341" mass="38535">MSLKMKNISFITGMLMLFLILWGTGSLASEPDGFSGFGRSTDIAPDDSELVFSYYDGDDAALYTVPVSGGKAELLAKPEEGKSFLNPTFSPNGEKIAFVEQWETEDKRYSQLRILKRKKKSVAQRVNIDGYVTEAAFSSDGKLLYFLKAGTYKNYSPIASKRPHDFDIFRLDLQTGETKQITSKKAYDMSSLEVTPDGSKLMYRTYQDTDQLVFRSIKDGKEKTMVPMGDFASKAPIFSSPTLSPDGEHVVFTDVATEDEDGIFVYEAFRMDIETKQAKQLTSFYEHVTSPTFFHNENKLIVTVDKNFAGRDPEYSYWQIRMDGEKRKRVSIEMPDELGNG</sequence>
<dbReference type="AlphaFoldDB" id="A0A549YH71"/>
<evidence type="ECO:0000256" key="1">
    <source>
        <dbReference type="ARBA" id="ARBA00009820"/>
    </source>
</evidence>
<name>A0A549YH71_9BACI</name>
<evidence type="ECO:0000313" key="2">
    <source>
        <dbReference type="EMBL" id="TRM11235.1"/>
    </source>
</evidence>
<dbReference type="InterPro" id="IPR011042">
    <property type="entry name" value="6-blade_b-propeller_TolB-like"/>
</dbReference>
<reference evidence="2 3" key="1">
    <citation type="submission" date="2019-07" db="EMBL/GenBank/DDBJ databases">
        <title>Genomic analysis of Lentibacillus sp. NKC851-2.</title>
        <authorList>
            <person name="Oh Y.J."/>
        </authorList>
    </citation>
    <scope>NUCLEOTIDE SEQUENCE [LARGE SCALE GENOMIC DNA]</scope>
    <source>
        <strain evidence="2 3">NKC851-2</strain>
    </source>
</reference>
<dbReference type="SUPFAM" id="SSF69304">
    <property type="entry name" value="Tricorn protease N-terminal domain"/>
    <property type="match status" value="1"/>
</dbReference>
<dbReference type="Pfam" id="PF07676">
    <property type="entry name" value="PD40"/>
    <property type="match status" value="2"/>
</dbReference>
<accession>A0A549YH71</accession>
<organism evidence="2 3">
    <name type="scientific">Lentibacillus cibarius</name>
    <dbReference type="NCBI Taxonomy" id="2583219"/>
    <lineage>
        <taxon>Bacteria</taxon>
        <taxon>Bacillati</taxon>
        <taxon>Bacillota</taxon>
        <taxon>Bacilli</taxon>
        <taxon>Bacillales</taxon>
        <taxon>Bacillaceae</taxon>
        <taxon>Lentibacillus</taxon>
    </lineage>
</organism>
<comment type="similarity">
    <text evidence="1">Belongs to the TolB family.</text>
</comment>
<dbReference type="Proteomes" id="UP000319280">
    <property type="component" value="Unassembled WGS sequence"/>
</dbReference>
<keyword evidence="3" id="KW-1185">Reference proteome</keyword>
<dbReference type="PANTHER" id="PTHR36842">
    <property type="entry name" value="PROTEIN TOLB HOMOLOG"/>
    <property type="match status" value="1"/>
</dbReference>
<gene>
    <name evidence="2" type="ORF">FH966_05655</name>
</gene>